<dbReference type="InterPro" id="IPR012337">
    <property type="entry name" value="RNaseH-like_sf"/>
</dbReference>
<dbReference type="InterPro" id="IPR001584">
    <property type="entry name" value="Integrase_cat-core"/>
</dbReference>
<accession>A0ABQ4XIK7</accession>
<feature type="compositionally biased region" description="Basic and acidic residues" evidence="1">
    <location>
        <begin position="538"/>
        <end position="547"/>
    </location>
</feature>
<reference evidence="3" key="2">
    <citation type="submission" date="2022-01" db="EMBL/GenBank/DDBJ databases">
        <authorList>
            <person name="Yamashiro T."/>
            <person name="Shiraishi A."/>
            <person name="Satake H."/>
            <person name="Nakayama K."/>
        </authorList>
    </citation>
    <scope>NUCLEOTIDE SEQUENCE</scope>
</reference>
<feature type="compositionally biased region" description="Basic residues" evidence="1">
    <location>
        <begin position="560"/>
        <end position="582"/>
    </location>
</feature>
<gene>
    <name evidence="3" type="ORF">Tco_0679429</name>
</gene>
<reference evidence="3" key="1">
    <citation type="journal article" date="2022" name="Int. J. Mol. Sci.">
        <title>Draft Genome of Tanacetum Coccineum: Genomic Comparison of Closely Related Tanacetum-Family Plants.</title>
        <authorList>
            <person name="Yamashiro T."/>
            <person name="Shiraishi A."/>
            <person name="Nakayama K."/>
            <person name="Satake H."/>
        </authorList>
    </citation>
    <scope>NUCLEOTIDE SEQUENCE</scope>
</reference>
<evidence type="ECO:0000313" key="4">
    <source>
        <dbReference type="Proteomes" id="UP001151760"/>
    </source>
</evidence>
<dbReference type="Proteomes" id="UP001151760">
    <property type="component" value="Unassembled WGS sequence"/>
</dbReference>
<protein>
    <submittedName>
        <fullName evidence="3">Ribonuclease H-like domain-containing protein</fullName>
    </submittedName>
</protein>
<evidence type="ECO:0000256" key="1">
    <source>
        <dbReference type="SAM" id="MobiDB-lite"/>
    </source>
</evidence>
<dbReference type="InterPro" id="IPR039537">
    <property type="entry name" value="Retrotran_Ty1/copia-like"/>
</dbReference>
<sequence>MVLNNTKHKILHPWWWYYDDDGGGVVLGGSGVRRVAAGWRRGDDGDVGGGCGGVGASMVRQPEEGATSDMGDRFSWVFFLRTKDETSGILKDFIRQIENQLNQKVKTIRCDNGTEFKNREIIEFCGSKGIKREYSNARTPQQNEVAKRKNRTLIDAAITMLADSFLPTTFWAEAVSTACYILNRLLVTKPQNKTPYELITGIQDNNDAGNYEMEAEPAQEYFVLPLWSSYTSTIKSSEANNRGEKPNGDIGLKTNEEPIDQAHQEFAQDTKDLLLQAGDAKASSTNYVNTASTPVNTARPDVSTARPEVNTARPDVGTARQEIGTADPTTPLTTTAIFNDEEMTLADTLVKMKDNKAKGVIFKDIEELVKPERSVLTLKPLPSIDPKDKGKGVLEEPKPAKKMTRSDFDAAQAARDAEVARQLEVELHVEVERERQREEQTSMDYIANLYDEVQAKIDVDHELVVILTHEEQEKYTVDERAKLLAEFFERRKKQLAEERDAAMRNKPPTRTQLRSLMMTYLKHTDGVHVEKVLEEPDSTKVEVKQEAAEQGTRKTPGKVLKMKARKKRKGGPRMKRQSKRKKTYSDLEEEEHLKTFLKIVPDEEGIIDLECIYYRIFRSDGSSIWIKSFSEMVTRFDRLDLVELYNLVTQRFETTRPKGVDLVLWGDLRTMFEVNAENELWRNQEGWNLKSWDFYENYGFILSLQVTVLMICFDSFKSRLMKQEAMMEERRIFKCWFHHHPTNGHQFTMSNRHQELASLEQTASGKDFSNPLMADSLPKTIWFSTHHASQ</sequence>
<comment type="caution">
    <text evidence="3">The sequence shown here is derived from an EMBL/GenBank/DDBJ whole genome shotgun (WGS) entry which is preliminary data.</text>
</comment>
<feature type="region of interest" description="Disordered" evidence="1">
    <location>
        <begin position="387"/>
        <end position="406"/>
    </location>
</feature>
<keyword evidence="4" id="KW-1185">Reference proteome</keyword>
<dbReference type="PANTHER" id="PTHR42648:SF32">
    <property type="entry name" value="RIBONUCLEASE H-LIKE DOMAIN, GAG-PRE-INTEGRASE DOMAIN PROTEIN-RELATED"/>
    <property type="match status" value="1"/>
</dbReference>
<dbReference type="PROSITE" id="PS50994">
    <property type="entry name" value="INTEGRASE"/>
    <property type="match status" value="1"/>
</dbReference>
<dbReference type="EMBL" id="BQNB010009535">
    <property type="protein sequence ID" value="GJS64865.1"/>
    <property type="molecule type" value="Genomic_DNA"/>
</dbReference>
<organism evidence="3 4">
    <name type="scientific">Tanacetum coccineum</name>
    <dbReference type="NCBI Taxonomy" id="301880"/>
    <lineage>
        <taxon>Eukaryota</taxon>
        <taxon>Viridiplantae</taxon>
        <taxon>Streptophyta</taxon>
        <taxon>Embryophyta</taxon>
        <taxon>Tracheophyta</taxon>
        <taxon>Spermatophyta</taxon>
        <taxon>Magnoliopsida</taxon>
        <taxon>eudicotyledons</taxon>
        <taxon>Gunneridae</taxon>
        <taxon>Pentapetalae</taxon>
        <taxon>asterids</taxon>
        <taxon>campanulids</taxon>
        <taxon>Asterales</taxon>
        <taxon>Asteraceae</taxon>
        <taxon>Asteroideae</taxon>
        <taxon>Anthemideae</taxon>
        <taxon>Anthemidinae</taxon>
        <taxon>Tanacetum</taxon>
    </lineage>
</organism>
<evidence type="ECO:0000259" key="2">
    <source>
        <dbReference type="PROSITE" id="PS50994"/>
    </source>
</evidence>
<evidence type="ECO:0000313" key="3">
    <source>
        <dbReference type="EMBL" id="GJS64865.1"/>
    </source>
</evidence>
<feature type="region of interest" description="Disordered" evidence="1">
    <location>
        <begin position="290"/>
        <end position="313"/>
    </location>
</feature>
<proteinExistence type="predicted"/>
<name>A0ABQ4XIK7_9ASTR</name>
<dbReference type="Gene3D" id="3.30.420.10">
    <property type="entry name" value="Ribonuclease H-like superfamily/Ribonuclease H"/>
    <property type="match status" value="1"/>
</dbReference>
<feature type="region of interest" description="Disordered" evidence="1">
    <location>
        <begin position="538"/>
        <end position="584"/>
    </location>
</feature>
<dbReference type="PANTHER" id="PTHR42648">
    <property type="entry name" value="TRANSPOSASE, PUTATIVE-RELATED"/>
    <property type="match status" value="1"/>
</dbReference>
<feature type="domain" description="Integrase catalytic" evidence="2">
    <location>
        <begin position="69"/>
        <end position="203"/>
    </location>
</feature>
<dbReference type="InterPro" id="IPR036397">
    <property type="entry name" value="RNaseH_sf"/>
</dbReference>
<dbReference type="SUPFAM" id="SSF53098">
    <property type="entry name" value="Ribonuclease H-like"/>
    <property type="match status" value="1"/>
</dbReference>